<accession>A0A6P0EV31</accession>
<dbReference type="SUPFAM" id="SSF52540">
    <property type="entry name" value="P-loop containing nucleoside triphosphate hydrolases"/>
    <property type="match status" value="1"/>
</dbReference>
<dbReference type="GO" id="GO:0005524">
    <property type="term" value="F:ATP binding"/>
    <property type="evidence" value="ECO:0007669"/>
    <property type="project" value="UniProtKB-KW"/>
</dbReference>
<reference evidence="6 8" key="1">
    <citation type="submission" date="2020-01" db="EMBL/GenBank/DDBJ databases">
        <title>the WGS Modestobacter muralis CPCC 204518.</title>
        <authorList>
            <person name="Jiang Z."/>
        </authorList>
    </citation>
    <scope>NUCLEOTIDE SEQUENCE [LARGE SCALE GENOMIC DNA]</scope>
    <source>
        <strain evidence="6 8">DSM 100205</strain>
    </source>
</reference>
<dbReference type="GO" id="GO:0016887">
    <property type="term" value="F:ATP hydrolysis activity"/>
    <property type="evidence" value="ECO:0007669"/>
    <property type="project" value="InterPro"/>
</dbReference>
<dbReference type="Pfam" id="PF00005">
    <property type="entry name" value="ABC_tran"/>
    <property type="match status" value="1"/>
</dbReference>
<dbReference type="PANTHER" id="PTHR43335:SF4">
    <property type="entry name" value="ABC TRANSPORTER, ATP-BINDING PROTEIN"/>
    <property type="match status" value="1"/>
</dbReference>
<dbReference type="EMBL" id="JAAGWB010000035">
    <property type="protein sequence ID" value="NEN51915.1"/>
    <property type="molecule type" value="Genomic_DNA"/>
</dbReference>
<dbReference type="RefSeq" id="WP_163611570.1">
    <property type="nucleotide sequence ID" value="NZ_JAAGWB010000035.1"/>
</dbReference>
<dbReference type="CDD" id="cd03268">
    <property type="entry name" value="ABC_BcrA_bacitracin_resist"/>
    <property type="match status" value="1"/>
</dbReference>
<dbReference type="InterPro" id="IPR003439">
    <property type="entry name" value="ABC_transporter-like_ATP-bd"/>
</dbReference>
<evidence type="ECO:0000256" key="2">
    <source>
        <dbReference type="ARBA" id="ARBA00022448"/>
    </source>
</evidence>
<dbReference type="InterPro" id="IPR003593">
    <property type="entry name" value="AAA+_ATPase"/>
</dbReference>
<evidence type="ECO:0000313" key="9">
    <source>
        <dbReference type="Proteomes" id="UP000471152"/>
    </source>
</evidence>
<dbReference type="EMBL" id="JAAGWH010000033">
    <property type="protein sequence ID" value="NEK95027.1"/>
    <property type="molecule type" value="Genomic_DNA"/>
</dbReference>
<name>A0A6P0EV31_9ACTN</name>
<evidence type="ECO:0000313" key="6">
    <source>
        <dbReference type="EMBL" id="NEK95027.1"/>
    </source>
</evidence>
<organism evidence="6 8">
    <name type="scientific">Modestobacter muralis</name>
    <dbReference type="NCBI Taxonomy" id="1608614"/>
    <lineage>
        <taxon>Bacteria</taxon>
        <taxon>Bacillati</taxon>
        <taxon>Actinomycetota</taxon>
        <taxon>Actinomycetes</taxon>
        <taxon>Geodermatophilales</taxon>
        <taxon>Geodermatophilaceae</taxon>
        <taxon>Modestobacter</taxon>
    </lineage>
</organism>
<proteinExistence type="inferred from homology"/>
<keyword evidence="2" id="KW-0813">Transport</keyword>
<reference evidence="7 9" key="2">
    <citation type="submission" date="2020-02" db="EMBL/GenBank/DDBJ databases">
        <title>The WGS of Modestobacter muralis DSM 100205.</title>
        <authorList>
            <person name="Jiang Z."/>
        </authorList>
    </citation>
    <scope>NUCLEOTIDE SEQUENCE [LARGE SCALE GENOMIC DNA]</scope>
    <source>
        <strain evidence="7 9">DSM 100205</strain>
    </source>
</reference>
<dbReference type="Gene3D" id="3.40.50.300">
    <property type="entry name" value="P-loop containing nucleotide triphosphate hydrolases"/>
    <property type="match status" value="1"/>
</dbReference>
<feature type="domain" description="ABC transporter" evidence="5">
    <location>
        <begin position="2"/>
        <end position="227"/>
    </location>
</feature>
<evidence type="ECO:0000259" key="5">
    <source>
        <dbReference type="PROSITE" id="PS50893"/>
    </source>
</evidence>
<evidence type="ECO:0000256" key="3">
    <source>
        <dbReference type="ARBA" id="ARBA00022741"/>
    </source>
</evidence>
<protein>
    <submittedName>
        <fullName evidence="6">ABC transporter ATP-binding protein</fullName>
    </submittedName>
</protein>
<evidence type="ECO:0000313" key="7">
    <source>
        <dbReference type="EMBL" id="NEN51915.1"/>
    </source>
</evidence>
<keyword evidence="3" id="KW-0547">Nucleotide-binding</keyword>
<dbReference type="Proteomes" id="UP000471152">
    <property type="component" value="Unassembled WGS sequence"/>
</dbReference>
<keyword evidence="8" id="KW-1185">Reference proteome</keyword>
<dbReference type="InterPro" id="IPR027417">
    <property type="entry name" value="P-loop_NTPase"/>
</dbReference>
<sequence length="315" mass="33401">MIVARGLTKTYGEKTVVDALSFTVEPGRVTGFLGPNGAGKSTTMRMVVGLDRPTAGSVTVNGRSYADSPAPLREVGALLEARALHPGRTARNHLRWLAASNGIPRTRIDEVLDLVGLESVADQRVGRFSLGMGQRLGIAVALLGDPPVVVLDEPVNGLDPEGIRWVRNLARELAGQGRAVLVSSHLMSEMAVTADHLLVIGRGRMLADCSMGRFIADHAASHVRVRTPRTADAEALLRSRGLDVDVHGGELRVQGVDAAGVGDLLGDAGLRVHELTLVRSSLEDAFMTLTADSVEYVAGAHTPTVEPVREAQAVR</sequence>
<dbReference type="PANTHER" id="PTHR43335">
    <property type="entry name" value="ABC TRANSPORTER, ATP-BINDING PROTEIN"/>
    <property type="match status" value="1"/>
</dbReference>
<comment type="caution">
    <text evidence="6">The sequence shown here is derived from an EMBL/GenBank/DDBJ whole genome shotgun (WGS) entry which is preliminary data.</text>
</comment>
<dbReference type="AlphaFoldDB" id="A0A6P0EV31"/>
<keyword evidence="4 6" id="KW-0067">ATP-binding</keyword>
<dbReference type="SMART" id="SM00382">
    <property type="entry name" value="AAA"/>
    <property type="match status" value="1"/>
</dbReference>
<dbReference type="PROSITE" id="PS50893">
    <property type="entry name" value="ABC_TRANSPORTER_2"/>
    <property type="match status" value="1"/>
</dbReference>
<dbReference type="Proteomes" id="UP000468828">
    <property type="component" value="Unassembled WGS sequence"/>
</dbReference>
<evidence type="ECO:0000313" key="8">
    <source>
        <dbReference type="Proteomes" id="UP000468828"/>
    </source>
</evidence>
<evidence type="ECO:0000256" key="1">
    <source>
        <dbReference type="ARBA" id="ARBA00005417"/>
    </source>
</evidence>
<evidence type="ECO:0000256" key="4">
    <source>
        <dbReference type="ARBA" id="ARBA00022840"/>
    </source>
</evidence>
<comment type="similarity">
    <text evidence="1">Belongs to the ABC transporter superfamily.</text>
</comment>
<gene>
    <name evidence="7" type="ORF">G3R41_13370</name>
    <name evidence="6" type="ORF">GCU67_12715</name>
</gene>